<evidence type="ECO:0008006" key="3">
    <source>
        <dbReference type="Google" id="ProtNLM"/>
    </source>
</evidence>
<evidence type="ECO:0000313" key="2">
    <source>
        <dbReference type="EMBL" id="GEU93854.1"/>
    </source>
</evidence>
<accession>A0A6L2PB82</accession>
<proteinExistence type="predicted"/>
<reference evidence="2" key="1">
    <citation type="journal article" date="2019" name="Sci. Rep.">
        <title>Draft genome of Tanacetum cinerariifolium, the natural source of mosquito coil.</title>
        <authorList>
            <person name="Yamashiro T."/>
            <person name="Shiraishi A."/>
            <person name="Satake H."/>
            <person name="Nakayama K."/>
        </authorList>
    </citation>
    <scope>NUCLEOTIDE SEQUENCE</scope>
</reference>
<feature type="region of interest" description="Disordered" evidence="1">
    <location>
        <begin position="153"/>
        <end position="179"/>
    </location>
</feature>
<name>A0A6L2PB82_TANCI</name>
<gene>
    <name evidence="2" type="ORF">Tci_065832</name>
</gene>
<protein>
    <recommendedName>
        <fullName evidence="3">Reverse transcriptase domain-containing protein</fullName>
    </recommendedName>
</protein>
<organism evidence="2">
    <name type="scientific">Tanacetum cinerariifolium</name>
    <name type="common">Dalmatian daisy</name>
    <name type="synonym">Chrysanthemum cinerariifolium</name>
    <dbReference type="NCBI Taxonomy" id="118510"/>
    <lineage>
        <taxon>Eukaryota</taxon>
        <taxon>Viridiplantae</taxon>
        <taxon>Streptophyta</taxon>
        <taxon>Embryophyta</taxon>
        <taxon>Tracheophyta</taxon>
        <taxon>Spermatophyta</taxon>
        <taxon>Magnoliopsida</taxon>
        <taxon>eudicotyledons</taxon>
        <taxon>Gunneridae</taxon>
        <taxon>Pentapetalae</taxon>
        <taxon>asterids</taxon>
        <taxon>campanulids</taxon>
        <taxon>Asterales</taxon>
        <taxon>Asteraceae</taxon>
        <taxon>Asteroideae</taxon>
        <taxon>Anthemideae</taxon>
        <taxon>Anthemidinae</taxon>
        <taxon>Tanacetum</taxon>
    </lineage>
</organism>
<dbReference type="AlphaFoldDB" id="A0A6L2PB82"/>
<evidence type="ECO:0000256" key="1">
    <source>
        <dbReference type="SAM" id="MobiDB-lite"/>
    </source>
</evidence>
<dbReference type="EMBL" id="BKCJ010010941">
    <property type="protein sequence ID" value="GEU93854.1"/>
    <property type="molecule type" value="Genomic_DNA"/>
</dbReference>
<sequence>MGTLVPRVQLATTDKVEAKRCSLMAFSPKFDSLLKEFFDALAHTDLITPGSNEANCDLEEDIHLVERLLYDNSSPRPTEEFNSENYNIIIESFAPSPILIEDSDSLMEEINLFLTLDDSMPPGIEIDDYDSKRDILFLEELLSNESPSLLENKSFHFDVPSSSRPPAKPQDDDEIEPDT</sequence>
<comment type="caution">
    <text evidence="2">The sequence shown here is derived from an EMBL/GenBank/DDBJ whole genome shotgun (WGS) entry which is preliminary data.</text>
</comment>